<dbReference type="AlphaFoldDB" id="A0A9Q9B283"/>
<proteinExistence type="predicted"/>
<dbReference type="GO" id="GO:0016491">
    <property type="term" value="F:oxidoreductase activity"/>
    <property type="evidence" value="ECO:0007669"/>
    <property type="project" value="UniProtKB-KW"/>
</dbReference>
<dbReference type="EMBL" id="CP099424">
    <property type="protein sequence ID" value="USW55016.1"/>
    <property type="molecule type" value="Genomic_DNA"/>
</dbReference>
<dbReference type="OrthoDB" id="429813at2759"/>
<evidence type="ECO:0000313" key="5">
    <source>
        <dbReference type="Proteomes" id="UP001056384"/>
    </source>
</evidence>
<accession>A0A9Q9B283</accession>
<dbReference type="SUPFAM" id="SSF51197">
    <property type="entry name" value="Clavaminate synthase-like"/>
    <property type="match status" value="1"/>
</dbReference>
<evidence type="ECO:0000313" key="4">
    <source>
        <dbReference type="EMBL" id="USW55016.1"/>
    </source>
</evidence>
<protein>
    <submittedName>
        <fullName evidence="4">Pyoverdine/dityrosine biosynthesis protein</fullName>
    </submittedName>
</protein>
<dbReference type="InterPro" id="IPR042098">
    <property type="entry name" value="TauD-like_sf"/>
</dbReference>
<evidence type="ECO:0000256" key="1">
    <source>
        <dbReference type="ARBA" id="ARBA00023002"/>
    </source>
</evidence>
<dbReference type="Proteomes" id="UP001056384">
    <property type="component" value="Chromosome 7"/>
</dbReference>
<keyword evidence="5" id="KW-1185">Reference proteome</keyword>
<dbReference type="Pfam" id="PF05141">
    <property type="entry name" value="DIT1_PvcA"/>
    <property type="match status" value="1"/>
</dbReference>
<dbReference type="InterPro" id="IPR003819">
    <property type="entry name" value="TauD/TfdA-like"/>
</dbReference>
<gene>
    <name evidence="4" type="ORF">Slin15195_G083350</name>
</gene>
<evidence type="ECO:0000256" key="2">
    <source>
        <dbReference type="SAM" id="MobiDB-lite"/>
    </source>
</evidence>
<sequence length="668" mass="74712">MSLTEMSSKADNVSFQAFLQPSSTCSAQDPDETRNGKNATSPHQGIGRRVSLEAGNADLAARILAIISRYQLESREAQAQTPSPRFLEQINTRIALSAPILMCLPAFPFKSPNISSKVLGSLPDKAEEFALAHLNGLCAAIVDIYAPGARLMIISDGLVYNDLLGVPDTSVWAYGEALRAMAVRQRLKHIEFSRLKDITAIDMPDKLDQIKYVSNATNFRHALLAQFSDPAFDVSCRVREDEDTCLTYRGYIKFLATDLQDVYPVGLGRTKSQYKKGIEYIAKQMLFRGDAFARAVRETFSDYIRLSIHPSHSMENKISISVLPTDSSFTTPWHSSIAFYRDGTSTTGHRATFDADDRFELVYENGRPSYYREKTELLSWATEKGGISCAPLYPAGLMLRPTAGAQALSIRDIDGAKVRALAQINSPIILRDFAQTDDRDLFTQKAHDLGSPTGWKFGLVLEVKDQGAESRGLNNVLCSEWMPFHYDGLFKTQRQIGPDGNEKLVSTPPGFQFFTSVTTSPPDTGFTLFSTSTLLFRYLPKPLTLNHLQHLTWSVSTASFDSTVLRGLPLVVVHPTTGRPCLRFHEPWPQSKTRFAPTDVHIENINNAEWESDSMCTALTELLHDRRVVYYHAWNKGDLLVSDNILAHHTRSDFTAGCERELWRINFD</sequence>
<dbReference type="PANTHER" id="PTHR37285:SF5">
    <property type="entry name" value="SPORE WALL MATURATION PROTEIN DIT1"/>
    <property type="match status" value="1"/>
</dbReference>
<organism evidence="4 5">
    <name type="scientific">Septoria linicola</name>
    <dbReference type="NCBI Taxonomy" id="215465"/>
    <lineage>
        <taxon>Eukaryota</taxon>
        <taxon>Fungi</taxon>
        <taxon>Dikarya</taxon>
        <taxon>Ascomycota</taxon>
        <taxon>Pezizomycotina</taxon>
        <taxon>Dothideomycetes</taxon>
        <taxon>Dothideomycetidae</taxon>
        <taxon>Mycosphaerellales</taxon>
        <taxon>Mycosphaerellaceae</taxon>
        <taxon>Septoria</taxon>
    </lineage>
</organism>
<feature type="region of interest" description="Disordered" evidence="2">
    <location>
        <begin position="21"/>
        <end position="48"/>
    </location>
</feature>
<dbReference type="PANTHER" id="PTHR37285">
    <property type="entry name" value="SPORE WALL MATURATION PROTEIN DIT1"/>
    <property type="match status" value="1"/>
</dbReference>
<keyword evidence="1" id="KW-0560">Oxidoreductase</keyword>
<dbReference type="Pfam" id="PF02668">
    <property type="entry name" value="TauD"/>
    <property type="match status" value="1"/>
</dbReference>
<evidence type="ECO:0000259" key="3">
    <source>
        <dbReference type="Pfam" id="PF02668"/>
    </source>
</evidence>
<name>A0A9Q9B283_9PEZI</name>
<reference evidence="4" key="1">
    <citation type="submission" date="2022-06" db="EMBL/GenBank/DDBJ databases">
        <title>Complete genome sequences of two strains of the flax pathogen Septoria linicola.</title>
        <authorList>
            <person name="Lapalu N."/>
            <person name="Simon A."/>
            <person name="Demenou B."/>
            <person name="Paumier D."/>
            <person name="Guillot M.-P."/>
            <person name="Gout L."/>
            <person name="Valade R."/>
        </authorList>
    </citation>
    <scope>NUCLEOTIDE SEQUENCE</scope>
    <source>
        <strain evidence="4">SE15195</strain>
    </source>
</reference>
<dbReference type="InterPro" id="IPR007817">
    <property type="entry name" value="Isocyanide_synthase_DIT1"/>
</dbReference>
<dbReference type="Gene3D" id="3.60.130.10">
    <property type="entry name" value="Clavaminate synthase-like"/>
    <property type="match status" value="1"/>
</dbReference>
<feature type="domain" description="TauD/TfdA-like" evidence="3">
    <location>
        <begin position="506"/>
        <end position="665"/>
    </location>
</feature>